<accession>A0ACB8UBJ3</accession>
<evidence type="ECO:0000313" key="2">
    <source>
        <dbReference type="Proteomes" id="UP001055072"/>
    </source>
</evidence>
<comment type="caution">
    <text evidence="1">The sequence shown here is derived from an EMBL/GenBank/DDBJ whole genome shotgun (WGS) entry which is preliminary data.</text>
</comment>
<protein>
    <submittedName>
        <fullName evidence="1">Uncharacterized protein</fullName>
    </submittedName>
</protein>
<reference evidence="1" key="1">
    <citation type="journal article" date="2021" name="Environ. Microbiol.">
        <title>Gene family expansions and transcriptome signatures uncover fungal adaptations to wood decay.</title>
        <authorList>
            <person name="Hage H."/>
            <person name="Miyauchi S."/>
            <person name="Viragh M."/>
            <person name="Drula E."/>
            <person name="Min B."/>
            <person name="Chaduli D."/>
            <person name="Navarro D."/>
            <person name="Favel A."/>
            <person name="Norest M."/>
            <person name="Lesage-Meessen L."/>
            <person name="Balint B."/>
            <person name="Merenyi Z."/>
            <person name="de Eugenio L."/>
            <person name="Morin E."/>
            <person name="Martinez A.T."/>
            <person name="Baldrian P."/>
            <person name="Stursova M."/>
            <person name="Martinez M.J."/>
            <person name="Novotny C."/>
            <person name="Magnuson J.K."/>
            <person name="Spatafora J.W."/>
            <person name="Maurice S."/>
            <person name="Pangilinan J."/>
            <person name="Andreopoulos W."/>
            <person name="LaButti K."/>
            <person name="Hundley H."/>
            <person name="Na H."/>
            <person name="Kuo A."/>
            <person name="Barry K."/>
            <person name="Lipzen A."/>
            <person name="Henrissat B."/>
            <person name="Riley R."/>
            <person name="Ahrendt S."/>
            <person name="Nagy L.G."/>
            <person name="Grigoriev I.V."/>
            <person name="Martin F."/>
            <person name="Rosso M.N."/>
        </authorList>
    </citation>
    <scope>NUCLEOTIDE SEQUENCE</scope>
    <source>
        <strain evidence="1">CBS 384.51</strain>
    </source>
</reference>
<dbReference type="Proteomes" id="UP001055072">
    <property type="component" value="Unassembled WGS sequence"/>
</dbReference>
<sequence length="198" mass="22068">MTVDTRKQTCHATQTSPDALCLRHIAVQTSGKTHSALLDLDTRRSLGAKQSYHQDSRLESNSLIQRWDVIFCFELLLAGFKETALYMTVPCILSGISDAQPAGRRVADLHSKVPVNKGTLITTNAGSTIAFIAYCTLRKHREGPHSRMLRINTATVARLSKFSPPLATSRRFRGFNVVYSWIGRAHWKVIVYGVDVIV</sequence>
<dbReference type="EMBL" id="MU274905">
    <property type="protein sequence ID" value="KAI0091635.1"/>
    <property type="molecule type" value="Genomic_DNA"/>
</dbReference>
<name>A0ACB8UBJ3_9APHY</name>
<proteinExistence type="predicted"/>
<evidence type="ECO:0000313" key="1">
    <source>
        <dbReference type="EMBL" id="KAI0091635.1"/>
    </source>
</evidence>
<keyword evidence="2" id="KW-1185">Reference proteome</keyword>
<organism evidence="1 2">
    <name type="scientific">Irpex rosettiformis</name>
    <dbReference type="NCBI Taxonomy" id="378272"/>
    <lineage>
        <taxon>Eukaryota</taxon>
        <taxon>Fungi</taxon>
        <taxon>Dikarya</taxon>
        <taxon>Basidiomycota</taxon>
        <taxon>Agaricomycotina</taxon>
        <taxon>Agaricomycetes</taxon>
        <taxon>Polyporales</taxon>
        <taxon>Irpicaceae</taxon>
        <taxon>Irpex</taxon>
    </lineage>
</organism>
<gene>
    <name evidence="1" type="ORF">BDY19DRAFT_1046581</name>
</gene>